<reference evidence="1 2" key="1">
    <citation type="submission" date="2019-09" db="EMBL/GenBank/DDBJ databases">
        <authorList>
            <person name="Chandra G."/>
            <person name="Truman W A."/>
        </authorList>
    </citation>
    <scope>NUCLEOTIDE SEQUENCE [LARGE SCALE GENOMIC DNA]</scope>
    <source>
        <strain evidence="1">PS862</strain>
    </source>
</reference>
<organism evidence="1 2">
    <name type="scientific">Pseudomonas fluorescens</name>
    <dbReference type="NCBI Taxonomy" id="294"/>
    <lineage>
        <taxon>Bacteria</taxon>
        <taxon>Pseudomonadati</taxon>
        <taxon>Pseudomonadota</taxon>
        <taxon>Gammaproteobacteria</taxon>
        <taxon>Pseudomonadales</taxon>
        <taxon>Pseudomonadaceae</taxon>
        <taxon>Pseudomonas</taxon>
    </lineage>
</organism>
<proteinExistence type="predicted"/>
<name>A0A5E7KVU6_PSEFL</name>
<dbReference type="AlphaFoldDB" id="A0A5E7KVU6"/>
<gene>
    <name evidence="1" type="ORF">PS862_02987</name>
</gene>
<evidence type="ECO:0000313" key="1">
    <source>
        <dbReference type="EMBL" id="VVP03797.1"/>
    </source>
</evidence>
<dbReference type="Proteomes" id="UP000385207">
    <property type="component" value="Unassembled WGS sequence"/>
</dbReference>
<dbReference type="EMBL" id="CABVII010000012">
    <property type="protein sequence ID" value="VVP03797.1"/>
    <property type="molecule type" value="Genomic_DNA"/>
</dbReference>
<sequence>MQVGFRTLANRYSIAVASLQSEDYHLPKREDVRCA</sequence>
<protein>
    <submittedName>
        <fullName evidence="1">Uncharacterized protein</fullName>
    </submittedName>
</protein>
<accession>A0A5E7KVU6</accession>
<evidence type="ECO:0000313" key="2">
    <source>
        <dbReference type="Proteomes" id="UP000385207"/>
    </source>
</evidence>